<evidence type="ECO:0000313" key="3">
    <source>
        <dbReference type="Proteomes" id="UP000827986"/>
    </source>
</evidence>
<dbReference type="AlphaFoldDB" id="A0A9D3WTF8"/>
<proteinExistence type="predicted"/>
<sequence>MATRRAMPTPESFAGTTRCTPIRCPQCISPLPESHGPIPPPPSRSTQHIDFQPPLTGEHRASRAPGRYSATSKRVWLYNLSPAKLALSHPLPPALLPDTQRF</sequence>
<accession>A0A9D3WTF8</accession>
<gene>
    <name evidence="2" type="ORF">KIL84_003247</name>
</gene>
<dbReference type="EMBL" id="JAHDVG010000486">
    <property type="protein sequence ID" value="KAH1167764.1"/>
    <property type="molecule type" value="Genomic_DNA"/>
</dbReference>
<organism evidence="2 3">
    <name type="scientific">Mauremys mutica</name>
    <name type="common">yellowpond turtle</name>
    <dbReference type="NCBI Taxonomy" id="74926"/>
    <lineage>
        <taxon>Eukaryota</taxon>
        <taxon>Metazoa</taxon>
        <taxon>Chordata</taxon>
        <taxon>Craniata</taxon>
        <taxon>Vertebrata</taxon>
        <taxon>Euteleostomi</taxon>
        <taxon>Archelosauria</taxon>
        <taxon>Testudinata</taxon>
        <taxon>Testudines</taxon>
        <taxon>Cryptodira</taxon>
        <taxon>Durocryptodira</taxon>
        <taxon>Testudinoidea</taxon>
        <taxon>Geoemydidae</taxon>
        <taxon>Geoemydinae</taxon>
        <taxon>Mauremys</taxon>
    </lineage>
</organism>
<protein>
    <submittedName>
        <fullName evidence="2">Uncharacterized protein</fullName>
    </submittedName>
</protein>
<evidence type="ECO:0000313" key="2">
    <source>
        <dbReference type="EMBL" id="KAH1167764.1"/>
    </source>
</evidence>
<evidence type="ECO:0000256" key="1">
    <source>
        <dbReference type="SAM" id="MobiDB-lite"/>
    </source>
</evidence>
<reference evidence="2" key="1">
    <citation type="submission" date="2021-09" db="EMBL/GenBank/DDBJ databases">
        <title>The genome of Mauremys mutica provides insights into the evolution of semi-aquatic lifestyle.</title>
        <authorList>
            <person name="Gong S."/>
            <person name="Gao Y."/>
        </authorList>
    </citation>
    <scope>NUCLEOTIDE SEQUENCE</scope>
    <source>
        <strain evidence="2">MM-2020</strain>
        <tissue evidence="2">Muscle</tissue>
    </source>
</reference>
<feature type="region of interest" description="Disordered" evidence="1">
    <location>
        <begin position="30"/>
        <end position="67"/>
    </location>
</feature>
<keyword evidence="3" id="KW-1185">Reference proteome</keyword>
<name>A0A9D3WTF8_9SAUR</name>
<dbReference type="Proteomes" id="UP000827986">
    <property type="component" value="Unassembled WGS sequence"/>
</dbReference>
<comment type="caution">
    <text evidence="2">The sequence shown here is derived from an EMBL/GenBank/DDBJ whole genome shotgun (WGS) entry which is preliminary data.</text>
</comment>